<protein>
    <submittedName>
        <fullName evidence="1">2-dehydro-3-deoxygalactonokinase</fullName>
    </submittedName>
</protein>
<dbReference type="EMBL" id="JADWYR010000001">
    <property type="protein sequence ID" value="MBG9375246.1"/>
    <property type="molecule type" value="Genomic_DNA"/>
</dbReference>
<dbReference type="Pfam" id="PF05035">
    <property type="entry name" value="DGOK"/>
    <property type="match status" value="1"/>
</dbReference>
<dbReference type="Gene3D" id="3.30.420.310">
    <property type="entry name" value="2-keto-3-deoxy-galactonokinase, C-terminal domain"/>
    <property type="match status" value="1"/>
</dbReference>
<name>A0A931E482_9BACT</name>
<gene>
    <name evidence="1" type="ORF">I5907_03320</name>
</gene>
<dbReference type="Proteomes" id="UP000628448">
    <property type="component" value="Unassembled WGS sequence"/>
</dbReference>
<dbReference type="GO" id="GO:0034194">
    <property type="term" value="P:D-galactonate catabolic process"/>
    <property type="evidence" value="ECO:0007669"/>
    <property type="project" value="InterPro"/>
</dbReference>
<keyword evidence="2" id="KW-1185">Reference proteome</keyword>
<comment type="caution">
    <text evidence="1">The sequence shown here is derived from an EMBL/GenBank/DDBJ whole genome shotgun (WGS) entry which is preliminary data.</text>
</comment>
<evidence type="ECO:0000313" key="2">
    <source>
        <dbReference type="Proteomes" id="UP000628448"/>
    </source>
</evidence>
<dbReference type="Gene3D" id="3.30.420.300">
    <property type="entry name" value="2-keto-3-deoxy-galactonokinase, substrate binding domain"/>
    <property type="match status" value="1"/>
</dbReference>
<accession>A0A931E482</accession>
<organism evidence="1 2">
    <name type="scientific">Panacibacter microcysteis</name>
    <dbReference type="NCBI Taxonomy" id="2793269"/>
    <lineage>
        <taxon>Bacteria</taxon>
        <taxon>Pseudomonadati</taxon>
        <taxon>Bacteroidota</taxon>
        <taxon>Chitinophagia</taxon>
        <taxon>Chitinophagales</taxon>
        <taxon>Chitinophagaceae</taxon>
        <taxon>Panacibacter</taxon>
    </lineage>
</organism>
<sequence length="312" mass="34220">MTHFISCDWGTSSFRLRLVETTSLSVIASITSSQGIAITHGNWQLQQDISRIDYFNNYILFQLQLLQEQSTVLLQNLTIVISGMISSALGMMELPYKRIPFLITAAELPVHSVEATEKMPHRLMIISGICSADDVMRGEETIVAGCMEDACIDRLFILPGTHSKHVTVKGASIVDIATYMTGELFSLLVSKSVLAGSVEVNEDIIAGNFFHMGLHNAGNTSLLHTIFQVRTNTLLKGISKQDNYAFLSGLLIGEELVQLAGETRQIALVSSGRLMELYKKALSVLLPGRAVHDIDASNALVKAHAAIFLHYQ</sequence>
<dbReference type="AlphaFoldDB" id="A0A931E482"/>
<proteinExistence type="predicted"/>
<dbReference type="GO" id="GO:0008671">
    <property type="term" value="F:2-dehydro-3-deoxygalactonokinase activity"/>
    <property type="evidence" value="ECO:0007669"/>
    <property type="project" value="InterPro"/>
</dbReference>
<dbReference type="InterPro" id="IPR007729">
    <property type="entry name" value="DGOK"/>
</dbReference>
<dbReference type="RefSeq" id="WP_196989304.1">
    <property type="nucleotide sequence ID" value="NZ_JADWYR010000001.1"/>
</dbReference>
<dbReference type="InterPro" id="IPR042258">
    <property type="entry name" value="DGOK_N"/>
</dbReference>
<dbReference type="InterPro" id="IPR042257">
    <property type="entry name" value="DGOK_C"/>
</dbReference>
<evidence type="ECO:0000313" key="1">
    <source>
        <dbReference type="EMBL" id="MBG9375246.1"/>
    </source>
</evidence>
<reference evidence="1" key="1">
    <citation type="submission" date="2020-11" db="EMBL/GenBank/DDBJ databases">
        <title>Bacterial whole genome sequence for Panacibacter sp. DH6.</title>
        <authorList>
            <person name="Le V."/>
            <person name="Ko S."/>
            <person name="Ahn C.-Y."/>
            <person name="Oh H.-M."/>
        </authorList>
    </citation>
    <scope>NUCLEOTIDE SEQUENCE</scope>
    <source>
        <strain evidence="1">DH6</strain>
    </source>
</reference>